<dbReference type="CDD" id="cd00093">
    <property type="entry name" value="HTH_XRE"/>
    <property type="match status" value="1"/>
</dbReference>
<keyword evidence="6" id="KW-1185">Reference proteome</keyword>
<dbReference type="InterPro" id="IPR010982">
    <property type="entry name" value="Lambda_DNA-bd_dom_sf"/>
</dbReference>
<reference evidence="5 6" key="1">
    <citation type="submission" date="2020-08" db="EMBL/GenBank/DDBJ databases">
        <title>The genome sequence of Novosphingobium flavum 4Y4.</title>
        <authorList>
            <person name="Liu Y."/>
        </authorList>
    </citation>
    <scope>NUCLEOTIDE SEQUENCE [LARGE SCALE GENOMIC DNA]</scope>
    <source>
        <strain evidence="5 6">4Y4</strain>
    </source>
</reference>
<dbReference type="PANTHER" id="PTHR36511:SF4">
    <property type="entry name" value="ANTITOXIN MQSA"/>
    <property type="match status" value="1"/>
</dbReference>
<evidence type="ECO:0000313" key="6">
    <source>
        <dbReference type="Proteomes" id="UP000520156"/>
    </source>
</evidence>
<dbReference type="Gene3D" id="1.10.260.40">
    <property type="entry name" value="lambda repressor-like DNA-binding domains"/>
    <property type="match status" value="1"/>
</dbReference>
<dbReference type="GO" id="GO:0003677">
    <property type="term" value="F:DNA binding"/>
    <property type="evidence" value="ECO:0007669"/>
    <property type="project" value="UniProtKB-KW"/>
</dbReference>
<dbReference type="SMART" id="SM00530">
    <property type="entry name" value="HTH_XRE"/>
    <property type="match status" value="1"/>
</dbReference>
<keyword evidence="1" id="KW-0805">Transcription regulation</keyword>
<evidence type="ECO:0000256" key="1">
    <source>
        <dbReference type="ARBA" id="ARBA00023015"/>
    </source>
</evidence>
<dbReference type="InterPro" id="IPR052359">
    <property type="entry name" value="HTH-type_reg/antitoxin"/>
</dbReference>
<evidence type="ECO:0000259" key="4">
    <source>
        <dbReference type="PROSITE" id="PS50943"/>
    </source>
</evidence>
<dbReference type="AlphaFoldDB" id="A0A7X1F977"/>
<evidence type="ECO:0000256" key="2">
    <source>
        <dbReference type="ARBA" id="ARBA00023125"/>
    </source>
</evidence>
<proteinExistence type="predicted"/>
<keyword evidence="2" id="KW-0238">DNA-binding</keyword>
<gene>
    <name evidence="5" type="ORF">H7F49_13760</name>
</gene>
<organism evidence="5 6">
    <name type="scientific">Novosphingobium aerophilum</name>
    <dbReference type="NCBI Taxonomy" id="2839843"/>
    <lineage>
        <taxon>Bacteria</taxon>
        <taxon>Pseudomonadati</taxon>
        <taxon>Pseudomonadota</taxon>
        <taxon>Alphaproteobacteria</taxon>
        <taxon>Sphingomonadales</taxon>
        <taxon>Sphingomonadaceae</taxon>
        <taxon>Novosphingobium</taxon>
    </lineage>
</organism>
<dbReference type="Pfam" id="PF01381">
    <property type="entry name" value="HTH_3"/>
    <property type="match status" value="1"/>
</dbReference>
<evidence type="ECO:0000313" key="5">
    <source>
        <dbReference type="EMBL" id="MBC2652763.1"/>
    </source>
</evidence>
<protein>
    <submittedName>
        <fullName evidence="5">Helix-turn-helix domain-containing protein</fullName>
    </submittedName>
</protein>
<dbReference type="InterPro" id="IPR001387">
    <property type="entry name" value="Cro/C1-type_HTH"/>
</dbReference>
<dbReference type="Proteomes" id="UP000520156">
    <property type="component" value="Unassembled WGS sequence"/>
</dbReference>
<sequence>MTKRKSALDGLKVTVTYVGSGNSEGRQPRVKVPPVNVAALRSKTGLSQFEFAQSIGVPKGTLLNWEQGRREPSGPAQVLLAILAKKPSLVKDLFANRHVYQPQPDRAWLPGGPHPDDMTPEARWAEILQILNTARTRLQAKIGGRGFS</sequence>
<name>A0A7X1F977_9SPHN</name>
<keyword evidence="3" id="KW-0804">Transcription</keyword>
<dbReference type="RefSeq" id="WP_185684157.1">
    <property type="nucleotide sequence ID" value="NZ_JACLAU010000026.1"/>
</dbReference>
<dbReference type="SUPFAM" id="SSF47413">
    <property type="entry name" value="lambda repressor-like DNA-binding domains"/>
    <property type="match status" value="1"/>
</dbReference>
<dbReference type="PROSITE" id="PS50943">
    <property type="entry name" value="HTH_CROC1"/>
    <property type="match status" value="1"/>
</dbReference>
<dbReference type="PANTHER" id="PTHR36511">
    <property type="entry name" value="MERR FAMILY BACTERIAL REGULATORY PROTEIN"/>
    <property type="match status" value="1"/>
</dbReference>
<dbReference type="EMBL" id="JACLAU010000026">
    <property type="protein sequence ID" value="MBC2652763.1"/>
    <property type="molecule type" value="Genomic_DNA"/>
</dbReference>
<comment type="caution">
    <text evidence="5">The sequence shown here is derived from an EMBL/GenBank/DDBJ whole genome shotgun (WGS) entry which is preliminary data.</text>
</comment>
<accession>A0A7X1F977</accession>
<feature type="domain" description="HTH cro/C1-type" evidence="4">
    <location>
        <begin position="37"/>
        <end position="90"/>
    </location>
</feature>
<evidence type="ECO:0000256" key="3">
    <source>
        <dbReference type="ARBA" id="ARBA00023163"/>
    </source>
</evidence>